<feature type="non-terminal residue" evidence="1">
    <location>
        <position position="245"/>
    </location>
</feature>
<accession>A0A813IY81</accession>
<protein>
    <submittedName>
        <fullName evidence="1">Uncharacterized protein</fullName>
    </submittedName>
</protein>
<proteinExistence type="predicted"/>
<name>A0A813IY81_POLGL</name>
<dbReference type="AlphaFoldDB" id="A0A813IY81"/>
<dbReference type="EMBL" id="CAJNNW010015201">
    <property type="protein sequence ID" value="CAE8657451.1"/>
    <property type="molecule type" value="Genomic_DNA"/>
</dbReference>
<gene>
    <name evidence="1" type="ORF">PGLA2088_LOCUS12814</name>
</gene>
<evidence type="ECO:0000313" key="1">
    <source>
        <dbReference type="EMBL" id="CAE8657451.1"/>
    </source>
</evidence>
<sequence length="245" mass="27162">LIGVDHFVLYDRDGSLQRSGVLEPYILSGFVTYFPRFPGWALSRHHDLVHAGPGLPSHAAPDAQAATHCLFSQRGVSEWVAFLHSPDEYLSSSRGLRNVHRELLGPLRPLRRQGLAALDVSALYFTRTSSDLRAADGTPTGPMRPSPWLFGRYVWRASAPLELNNWGSTVAGFLNRFGSPIVAPDRVDELVSAHYPRPAPGTLILDDVPQDFVRANHYGEAFHVRAIIEADDVAVKDESMLWAEE</sequence>
<organism evidence="1 2">
    <name type="scientific">Polarella glacialis</name>
    <name type="common">Dinoflagellate</name>
    <dbReference type="NCBI Taxonomy" id="89957"/>
    <lineage>
        <taxon>Eukaryota</taxon>
        <taxon>Sar</taxon>
        <taxon>Alveolata</taxon>
        <taxon>Dinophyceae</taxon>
        <taxon>Suessiales</taxon>
        <taxon>Suessiaceae</taxon>
        <taxon>Polarella</taxon>
    </lineage>
</organism>
<reference evidence="1" key="1">
    <citation type="submission" date="2021-02" db="EMBL/GenBank/DDBJ databases">
        <authorList>
            <person name="Dougan E. K."/>
            <person name="Rhodes N."/>
            <person name="Thang M."/>
            <person name="Chan C."/>
        </authorList>
    </citation>
    <scope>NUCLEOTIDE SEQUENCE</scope>
</reference>
<evidence type="ECO:0000313" key="2">
    <source>
        <dbReference type="Proteomes" id="UP000626109"/>
    </source>
</evidence>
<comment type="caution">
    <text evidence="1">The sequence shown here is derived from an EMBL/GenBank/DDBJ whole genome shotgun (WGS) entry which is preliminary data.</text>
</comment>
<feature type="non-terminal residue" evidence="1">
    <location>
        <position position="1"/>
    </location>
</feature>
<dbReference type="Proteomes" id="UP000626109">
    <property type="component" value="Unassembled WGS sequence"/>
</dbReference>